<evidence type="ECO:0000313" key="9">
    <source>
        <dbReference type="EMBL" id="CDS08494.1"/>
    </source>
</evidence>
<dbReference type="GO" id="GO:0004527">
    <property type="term" value="F:exonuclease activity"/>
    <property type="evidence" value="ECO:0007669"/>
    <property type="project" value="UniProtKB-KW"/>
</dbReference>
<dbReference type="GO" id="GO:0003676">
    <property type="term" value="F:nucleic acid binding"/>
    <property type="evidence" value="ECO:0007669"/>
    <property type="project" value="InterPro"/>
</dbReference>
<dbReference type="PANTHER" id="PTHR12801">
    <property type="entry name" value="RNA EXONUCLEASE REXO1 / RECO3 FAMILY MEMBER-RELATED"/>
    <property type="match status" value="1"/>
</dbReference>
<evidence type="ECO:0000256" key="7">
    <source>
        <dbReference type="SAM" id="MobiDB-lite"/>
    </source>
</evidence>
<feature type="region of interest" description="Disordered" evidence="7">
    <location>
        <begin position="58"/>
        <end position="182"/>
    </location>
</feature>
<organism evidence="9">
    <name type="scientific">Lichtheimia ramosa</name>
    <dbReference type="NCBI Taxonomy" id="688394"/>
    <lineage>
        <taxon>Eukaryota</taxon>
        <taxon>Fungi</taxon>
        <taxon>Fungi incertae sedis</taxon>
        <taxon>Mucoromycota</taxon>
        <taxon>Mucoromycotina</taxon>
        <taxon>Mucoromycetes</taxon>
        <taxon>Mucorales</taxon>
        <taxon>Lichtheimiaceae</taxon>
        <taxon>Lichtheimia</taxon>
    </lineage>
</organism>
<feature type="compositionally biased region" description="Polar residues" evidence="7">
    <location>
        <begin position="78"/>
        <end position="91"/>
    </location>
</feature>
<evidence type="ECO:0000256" key="6">
    <source>
        <dbReference type="ARBA" id="ARBA00023242"/>
    </source>
</evidence>
<keyword evidence="3" id="KW-0540">Nuclease</keyword>
<dbReference type="PANTHER" id="PTHR12801:SF115">
    <property type="entry name" value="FI18136P1-RELATED"/>
    <property type="match status" value="1"/>
</dbReference>
<dbReference type="InterPro" id="IPR013520">
    <property type="entry name" value="Ribonucl_H"/>
</dbReference>
<feature type="compositionally biased region" description="Polar residues" evidence="7">
    <location>
        <begin position="104"/>
        <end position="124"/>
    </location>
</feature>
<evidence type="ECO:0000256" key="3">
    <source>
        <dbReference type="ARBA" id="ARBA00022722"/>
    </source>
</evidence>
<feature type="domain" description="Exonuclease" evidence="8">
    <location>
        <begin position="410"/>
        <end position="569"/>
    </location>
</feature>
<dbReference type="InterPro" id="IPR012337">
    <property type="entry name" value="RNaseH-like_sf"/>
</dbReference>
<dbReference type="InterPro" id="IPR034922">
    <property type="entry name" value="REX1-like_exo"/>
</dbReference>
<keyword evidence="5" id="KW-0269">Exonuclease</keyword>
<dbReference type="InterPro" id="IPR036397">
    <property type="entry name" value="RNaseH_sf"/>
</dbReference>
<comment type="subcellular location">
    <subcellularLocation>
        <location evidence="1">Nucleus</location>
    </subcellularLocation>
</comment>
<evidence type="ECO:0000256" key="4">
    <source>
        <dbReference type="ARBA" id="ARBA00022801"/>
    </source>
</evidence>
<evidence type="ECO:0000256" key="1">
    <source>
        <dbReference type="ARBA" id="ARBA00004123"/>
    </source>
</evidence>
<evidence type="ECO:0000256" key="5">
    <source>
        <dbReference type="ARBA" id="ARBA00022839"/>
    </source>
</evidence>
<keyword evidence="4" id="KW-0378">Hydrolase</keyword>
<name>A0A077WN66_9FUNG</name>
<keyword evidence="6" id="KW-0539">Nucleus</keyword>
<dbReference type="CDD" id="cd06145">
    <property type="entry name" value="REX1_like"/>
    <property type="match status" value="1"/>
</dbReference>
<dbReference type="GO" id="GO:0005634">
    <property type="term" value="C:nucleus"/>
    <property type="evidence" value="ECO:0007669"/>
    <property type="project" value="UniProtKB-SubCell"/>
</dbReference>
<gene>
    <name evidence="9" type="ORF">LRAMOSA09855</name>
</gene>
<dbReference type="EMBL" id="LK023325">
    <property type="protein sequence ID" value="CDS08494.1"/>
    <property type="molecule type" value="Genomic_DNA"/>
</dbReference>
<evidence type="ECO:0000256" key="2">
    <source>
        <dbReference type="ARBA" id="ARBA00006357"/>
    </source>
</evidence>
<protein>
    <recommendedName>
        <fullName evidence="8">Exonuclease domain-containing protein</fullName>
    </recommendedName>
</protein>
<evidence type="ECO:0000259" key="8">
    <source>
        <dbReference type="SMART" id="SM00479"/>
    </source>
</evidence>
<dbReference type="InterPro" id="IPR047021">
    <property type="entry name" value="REXO1/3/4-like"/>
</dbReference>
<dbReference type="GO" id="GO:0010629">
    <property type="term" value="P:negative regulation of gene expression"/>
    <property type="evidence" value="ECO:0007669"/>
    <property type="project" value="UniProtKB-ARBA"/>
</dbReference>
<dbReference type="AlphaFoldDB" id="A0A077WN66"/>
<dbReference type="Gene3D" id="3.30.420.10">
    <property type="entry name" value="Ribonuclease H-like superfamily/Ribonuclease H"/>
    <property type="match status" value="1"/>
</dbReference>
<dbReference type="SUPFAM" id="SSF53098">
    <property type="entry name" value="Ribonuclease H-like"/>
    <property type="match status" value="1"/>
</dbReference>
<proteinExistence type="inferred from homology"/>
<feature type="compositionally biased region" description="Low complexity" evidence="7">
    <location>
        <begin position="133"/>
        <end position="153"/>
    </location>
</feature>
<dbReference type="OrthoDB" id="8191639at2759"/>
<sequence length="569" mass="63691">MLPSTGLFQKLTCPYYPNCPRITCIYSHDTPPSVQGTFIAEEYNSFTELGISVSRKRKATTDLKNKSSDPAVKKKQIQVDSTATKNQSSAVNPKRPSRPVSENAPKTTIQQQRQPANSIASKPASSDIRHKVTTSSSLQQTSITTVSASFSSSGPRRIAHTPKASTSATGPPIIQPNMRSHAPLKLRQTTVQRIYDHFIRIYAPLIQQHPTLASEHTERQEAMILEQTTNQAGYKQMAMNVLVQLKKRPESTGIHDVGITSEWIEPSKQNNHQSLADRAQPYVLTQEQMQKMRYPTATQLEQNENDTSTAQEAARTVGSTKSCDRCKKEYVVKDVLGPQENAVCVFHYGKMRNIRAHGEKQRTYTCCGESHGSAGCAKGPHVYKDESFQMLHAKIPYVSTPQEKSDSWRSLVALDCEMAYTTAGMELIRLTAIDSQANMLIDELVFPSHMVIDLNTRYSGIKTLAGAKHNLESIRQELFKYINADTILLGHGLENDMNALRLLHNNIIDTVALKLYPHPKGLPFRYGLRLLANKHLSKFIQDTVEGHDSYEDSKTCIELLEAFLKLHNK</sequence>
<comment type="similarity">
    <text evidence="2">Belongs to the REXO1/REXO3 family.</text>
</comment>
<reference evidence="9" key="1">
    <citation type="journal article" date="2014" name="Genome Announc.">
        <title>De novo whole-genome sequence and genome annotation of Lichtheimia ramosa.</title>
        <authorList>
            <person name="Linde J."/>
            <person name="Schwartze V."/>
            <person name="Binder U."/>
            <person name="Lass-Florl C."/>
            <person name="Voigt K."/>
            <person name="Horn F."/>
        </authorList>
    </citation>
    <scope>NUCLEOTIDE SEQUENCE</scope>
    <source>
        <strain evidence="9">JMRC FSU:6197</strain>
    </source>
</reference>
<dbReference type="FunFam" id="3.30.420.10:FF:000031">
    <property type="entry name" value="RNA exonuclease 1"/>
    <property type="match status" value="1"/>
</dbReference>
<accession>A0A077WN66</accession>
<dbReference type="SMART" id="SM00479">
    <property type="entry name" value="EXOIII"/>
    <property type="match status" value="1"/>
</dbReference>